<keyword evidence="1 4" id="KW-0489">Methyltransferase</keyword>
<organism evidence="6 7">
    <name type="scientific">Toxoplasma gondii GAB2-2007-GAL-DOM2</name>
    <dbReference type="NCBI Taxonomy" id="1130820"/>
    <lineage>
        <taxon>Eukaryota</taxon>
        <taxon>Sar</taxon>
        <taxon>Alveolata</taxon>
        <taxon>Apicomplexa</taxon>
        <taxon>Conoidasida</taxon>
        <taxon>Coccidia</taxon>
        <taxon>Eucoccidiorida</taxon>
        <taxon>Eimeriorina</taxon>
        <taxon>Sarcocystidae</taxon>
        <taxon>Toxoplasma</taxon>
    </lineage>
</organism>
<dbReference type="InterPro" id="IPR029063">
    <property type="entry name" value="SAM-dependent_MTases_sf"/>
</dbReference>
<evidence type="ECO:0000256" key="5">
    <source>
        <dbReference type="SAM" id="MobiDB-lite"/>
    </source>
</evidence>
<dbReference type="VEuPathDB" id="ToxoDB:TGDOM2_247740"/>
<feature type="compositionally biased region" description="Basic and acidic residues" evidence="5">
    <location>
        <begin position="877"/>
        <end position="916"/>
    </location>
</feature>
<dbReference type="GO" id="GO:0032259">
    <property type="term" value="P:methylation"/>
    <property type="evidence" value="ECO:0007669"/>
    <property type="project" value="UniProtKB-KW"/>
</dbReference>
<sequence>MRYRTDVRLLPVEMGETQLTSTVKQMKAAFRRRESSSCSACFRRTFWQLQCRFFSSKSDQRLHTVVTARKVRKAEGMDVSSDKDNLADMTTGVAGPFIPAGASRSFLLRSSSPQCSETSSTPSPSRFGSLPLHRRGASERCSSSRHLIGEPFSSSLSSRSPCCPPACLSSTPLLCAPSALSFCLSRCFSSLAAPRLPAALPGPRAGSPDTGSGLRRLGVRLFQFSSASAASAASARVRDVRWTPTQTVCASSSRASSPDRGAWLRSRPKGWWLFNSENLSCCYPFDMPLRFLSSVPPVNPSSLPGDCHEERVSEKESEEESEKESEERIPEERIPEERIPEEHLAPAPPPQADQCSHDSDAFPVYSQSASGPRESSEEAEETLRTAELASEEPRPRPPRRRLVNVVNRVQTNDILNGLEVTGFDWEGRGVVRLFVRAWSQTFSFNFFRALPGERLTLRVDRTKSREGRKLTVSPLGTCKPSEDERHPPCRHFDRHCGGCSFLHLNYNAQLRAKMALLASAASKETVADSQLQGVLRPIVPSPNDLMYRNRSDFLFLLRNGPQLGHFRFDSPQVVDIPQCPKLVPAARRVYKALRERLLPLLQANREITIFDRLSGLGLLKGLTIRSAVDREGVERVLLGFECSQTVTGLEPLLRLSHSLLEDCGPALAGVVAVPMTSPGREPSEADQVVLAGAEHIVQSLGDLGDIQISVRTSFPTNALLLERFCSEVLAAAALQPHHVVWDFFSGCGLFSLLLGRRCRKVFAFDNRAANLVELENNLSRNGVENVDGYLADLSSRFTFRALSKRIPSQSDVGECHEEGNLSDSEISATCQEVGAFPQRIPGLYDEKEETRRRQQHLNRVAREALKLLENEGLQSPDEERGHNSADVSVRHSERRALHEDMSNQGRGKEMEQRDHVDEDNDKVEFDGLEPPDVLVLQPPRLGCDKALRRWLRRTTIPRIVYVSRHPPCMFRDIGALTYLGYRLDAVQPIDMFPHSALVMCVASLTYVGRPRNLLPELGDS</sequence>
<reference evidence="6 7" key="1">
    <citation type="submission" date="2014-02" db="EMBL/GenBank/DDBJ databases">
        <authorList>
            <person name="Sibley D."/>
            <person name="Venepally P."/>
            <person name="Karamycheva S."/>
            <person name="Hadjithomas M."/>
            <person name="Khan A."/>
            <person name="Brunk B."/>
            <person name="Roos D."/>
            <person name="Caler E."/>
            <person name="Lorenzi H."/>
        </authorList>
    </citation>
    <scope>NUCLEOTIDE SEQUENCE [LARGE SCALE GENOMIC DNA]</scope>
    <source>
        <strain evidence="6 7">GAB2-2007-GAL-DOM2</strain>
    </source>
</reference>
<dbReference type="Proteomes" id="UP000028837">
    <property type="component" value="Unassembled WGS sequence"/>
</dbReference>
<dbReference type="GO" id="GO:0008173">
    <property type="term" value="F:RNA methyltransferase activity"/>
    <property type="evidence" value="ECO:0007669"/>
    <property type="project" value="InterPro"/>
</dbReference>
<evidence type="ECO:0000256" key="3">
    <source>
        <dbReference type="ARBA" id="ARBA00022691"/>
    </source>
</evidence>
<feature type="region of interest" description="Disordered" evidence="5">
    <location>
        <begin position="299"/>
        <end position="399"/>
    </location>
</feature>
<dbReference type="AlphaFoldDB" id="A0A086KQP9"/>
<protein>
    <submittedName>
        <fullName evidence="6">TrmA family RNA methyltransferase</fullName>
    </submittedName>
</protein>
<feature type="binding site" evidence="4">
    <location>
        <position position="765"/>
    </location>
    <ligand>
        <name>S-adenosyl-L-methionine</name>
        <dbReference type="ChEBI" id="CHEBI:59789"/>
    </ligand>
</feature>
<evidence type="ECO:0000256" key="1">
    <source>
        <dbReference type="ARBA" id="ARBA00022603"/>
    </source>
</evidence>
<dbReference type="PROSITE" id="PS51687">
    <property type="entry name" value="SAM_MT_RNA_M5U"/>
    <property type="match status" value="1"/>
</dbReference>
<dbReference type="PANTHER" id="PTHR11061:SF30">
    <property type="entry name" value="TRNA (URACIL(54)-C(5))-METHYLTRANSFERASE"/>
    <property type="match status" value="1"/>
</dbReference>
<dbReference type="OrthoDB" id="10250660at2759"/>
<gene>
    <name evidence="6" type="ORF">TGDOM2_247740</name>
</gene>
<accession>A0A086KQP9</accession>
<dbReference type="PANTHER" id="PTHR11061">
    <property type="entry name" value="RNA M5U METHYLTRANSFERASE"/>
    <property type="match status" value="1"/>
</dbReference>
<dbReference type="GO" id="GO:0006396">
    <property type="term" value="P:RNA processing"/>
    <property type="evidence" value="ECO:0007669"/>
    <property type="project" value="InterPro"/>
</dbReference>
<dbReference type="EMBL" id="AHZU02000253">
    <property type="protein sequence ID" value="KFG46717.1"/>
    <property type="molecule type" value="Genomic_DNA"/>
</dbReference>
<dbReference type="InterPro" id="IPR010280">
    <property type="entry name" value="U5_MeTrfase_fam"/>
</dbReference>
<evidence type="ECO:0000256" key="4">
    <source>
        <dbReference type="PROSITE-ProRule" id="PRU01024"/>
    </source>
</evidence>
<comment type="caution">
    <text evidence="4">Lacks conserved residue(s) required for the propagation of feature annotation.</text>
</comment>
<name>A0A086KQP9_TOXGO</name>
<comment type="similarity">
    <text evidence="4">Belongs to the class I-like SAM-binding methyltransferase superfamily. RNA M5U methyltransferase family.</text>
</comment>
<feature type="binding site" evidence="4">
    <location>
        <position position="744"/>
    </location>
    <ligand>
        <name>S-adenosyl-L-methionine</name>
        <dbReference type="ChEBI" id="CHEBI:59789"/>
    </ligand>
</feature>
<feature type="region of interest" description="Disordered" evidence="5">
    <location>
        <begin position="869"/>
        <end position="918"/>
    </location>
</feature>
<feature type="compositionally biased region" description="Basic and acidic residues" evidence="5">
    <location>
        <begin position="306"/>
        <end position="315"/>
    </location>
</feature>
<dbReference type="SUPFAM" id="SSF53335">
    <property type="entry name" value="S-adenosyl-L-methionine-dependent methyltransferases"/>
    <property type="match status" value="1"/>
</dbReference>
<keyword evidence="3 4" id="KW-0949">S-adenosyl-L-methionine</keyword>
<comment type="caution">
    <text evidence="6">The sequence shown here is derived from an EMBL/GenBank/DDBJ whole genome shotgun (WGS) entry which is preliminary data.</text>
</comment>
<proteinExistence type="inferred from homology"/>
<feature type="compositionally biased region" description="Low complexity" evidence="5">
    <location>
        <begin position="112"/>
        <end position="125"/>
    </location>
</feature>
<keyword evidence="2 4" id="KW-0808">Transferase</keyword>
<evidence type="ECO:0000313" key="7">
    <source>
        <dbReference type="Proteomes" id="UP000028837"/>
    </source>
</evidence>
<feature type="region of interest" description="Disordered" evidence="5">
    <location>
        <begin position="112"/>
        <end position="132"/>
    </location>
</feature>
<dbReference type="Gene3D" id="3.40.50.150">
    <property type="entry name" value="Vaccinia Virus protein VP39"/>
    <property type="match status" value="2"/>
</dbReference>
<feature type="compositionally biased region" description="Basic and acidic residues" evidence="5">
    <location>
        <begin position="325"/>
        <end position="344"/>
    </location>
</feature>
<evidence type="ECO:0000313" key="6">
    <source>
        <dbReference type="EMBL" id="KFG46717.1"/>
    </source>
</evidence>
<evidence type="ECO:0000256" key="2">
    <source>
        <dbReference type="ARBA" id="ARBA00022679"/>
    </source>
</evidence>